<evidence type="ECO:0000256" key="7">
    <source>
        <dbReference type="SAM" id="MobiDB-lite"/>
    </source>
</evidence>
<organism evidence="9 10">
    <name type="scientific">Purpureocillium lilacinum</name>
    <name type="common">Paecilomyces lilacinus</name>
    <dbReference type="NCBI Taxonomy" id="33203"/>
    <lineage>
        <taxon>Eukaryota</taxon>
        <taxon>Fungi</taxon>
        <taxon>Dikarya</taxon>
        <taxon>Ascomycota</taxon>
        <taxon>Pezizomycotina</taxon>
        <taxon>Sordariomycetes</taxon>
        <taxon>Hypocreomycetidae</taxon>
        <taxon>Hypocreales</taxon>
        <taxon>Ophiocordycipitaceae</taxon>
        <taxon>Purpureocillium</taxon>
    </lineage>
</organism>
<feature type="compositionally biased region" description="Polar residues" evidence="7">
    <location>
        <begin position="987"/>
        <end position="1003"/>
    </location>
</feature>
<dbReference type="SMART" id="SM00066">
    <property type="entry name" value="GAL4"/>
    <property type="match status" value="1"/>
</dbReference>
<feature type="compositionally biased region" description="Low complexity" evidence="7">
    <location>
        <begin position="222"/>
        <end position="231"/>
    </location>
</feature>
<keyword evidence="3" id="KW-0805">Transcription regulation</keyword>
<reference evidence="9 10" key="1">
    <citation type="journal article" date="2016" name="Front. Microbiol.">
        <title>Genome and transcriptome sequences reveal the specific parasitism of the nematophagous Purpureocillium lilacinum 36-1.</title>
        <authorList>
            <person name="Xie J."/>
            <person name="Li S."/>
            <person name="Mo C."/>
            <person name="Xiao X."/>
            <person name="Peng D."/>
            <person name="Wang G."/>
            <person name="Xiao Y."/>
        </authorList>
    </citation>
    <scope>NUCLEOTIDE SEQUENCE [LARGE SCALE GENOMIC DNA]</scope>
    <source>
        <strain evidence="9 10">36-1</strain>
    </source>
</reference>
<feature type="compositionally biased region" description="Pro residues" evidence="7">
    <location>
        <begin position="619"/>
        <end position="630"/>
    </location>
</feature>
<sequence>MSRRTRRTFVPGVEGRGGGVPEKKGPRVPVPRGNDEQGPGNAKPRFPSSTSHTCCPLLLLLLLGRSCAAGSGGSRGAARSRLVLDWGRAHAGSLVARRRPGAGAGQPYHRLSYKLGRQVMECTKQARQLAQCGLVANCPSSTPKRVADPERPGGHDRRLLRARVLQSTVIALERGRRPSPAESPRARKLGSHPPAAARPFRCPLSAVRCPLSTRPPSRRRAPTSAAPVSSPIHPSTSNPIHPFFLPRTAAREADACFVPTSSQRPCASSSSHRRQRHVSELAAGRQPSLSPRPSFRVNTKNAPGSSPRADATDPTRRPHALGARRHRPPLNTTAGGPLHRALPSSVARTHGALPKPRRSAAQRSPHPHQPHRPSRGPCRATQSHLSPRGWVINLSLSLSPCVLSLASPHLTSPHAHASSPCWTARYTASCSPFRGAFALQSICPPPAPPRQEQQRQPHRVAAAADVEAALPPPPAPSPPTTIPSSATTIDHCDSTCPSACRAPAPAPRRHALSLRQPAKIGARSPSPNPSGQNPGHPAAMAPADDDPARAYHDAVAAASTAATPPASPPRQLPSPQPAPLPSITANASTAGATAVATESATPTPRPSAPPAAAASSSTPAPPEVPAPGPAPTQAAASALASSEAPPPPLHASDAAAAAAGLTGATAATATSAAADAPPRPRAGSDNSNPAPAAAGADTLPQQNGDGRASEPEANGSMSSHSPAIPASYHSPHLGYPTGPAAASASPPGSAYVPMTSLPSTPSHYSSYSPVTSAAQHVDVYRSTPAATSAPMSLPSMRTIDALSHQAVSQPSGPPALHHAMSMGMSASLASVSSPPAFYPHHSVPLPSNYGLGHDPMVRYPLHDPRILGSRGPKKEIKRRTKTGCLTCRKRRIKCDETHPTCNNCKKSKRECLGYDPIFRQQAGGAPPNSHIQPAPVSQPPVASPVPPVSALHTTAVPGPRLGNSYGAQPSMLPSSYSSSPATTLSTGPISHTAAATTGYSQPVTAPPPVSARSDPSYDYTPPIKQELSYDHSSGIDPDRHMSSTSLPESSRVLDQKPPPHLAAGNPSRAVARSMKIHEIIDLLGPPPPPQQISHTEETFNEITKVYHEMYAAALGAFFETTWYYFAENGKMSFPKDANLIEHMASFLKILEAVKANDHAQMAYSGVLETRIVWELACTAYATPDRTNSAPRMNLPPEGDAAEARNRLHVVETLLCGEYLMANPLAAPVADQDPHRSRQYEFWYCLAEFVRKRDSPNSPQAVKAREDMLSRMRRLLDGRENRDVLYSIAVVRELAPNFEPGFGNTLPQHLDETDPKNRLAVASKFILDEAQVTGGTTNVVRRFSDIASRAFVNPGVNVAGRS</sequence>
<dbReference type="Proteomes" id="UP000245956">
    <property type="component" value="Unassembled WGS sequence"/>
</dbReference>
<feature type="compositionally biased region" description="Low complexity" evidence="7">
    <location>
        <begin position="581"/>
        <end position="602"/>
    </location>
</feature>
<keyword evidence="2" id="KW-0862">Zinc</keyword>
<keyword evidence="4" id="KW-0238">DNA-binding</keyword>
<dbReference type="PROSITE" id="PS00463">
    <property type="entry name" value="ZN2_CY6_FUNGAL_1"/>
    <property type="match status" value="1"/>
</dbReference>
<evidence type="ECO:0000256" key="2">
    <source>
        <dbReference type="ARBA" id="ARBA00022833"/>
    </source>
</evidence>
<dbReference type="InterPro" id="IPR036864">
    <property type="entry name" value="Zn2-C6_fun-type_DNA-bd_sf"/>
</dbReference>
<feature type="region of interest" description="Disordered" evidence="7">
    <location>
        <begin position="669"/>
        <end position="732"/>
    </location>
</feature>
<feature type="domain" description="Zn(2)-C6 fungal-type" evidence="8">
    <location>
        <begin position="883"/>
        <end position="911"/>
    </location>
</feature>
<evidence type="ECO:0000256" key="5">
    <source>
        <dbReference type="ARBA" id="ARBA00023163"/>
    </source>
</evidence>
<feature type="compositionally biased region" description="Low complexity" evidence="7">
    <location>
        <begin position="529"/>
        <end position="542"/>
    </location>
</feature>
<feature type="compositionally biased region" description="Pro residues" evidence="7">
    <location>
        <begin position="470"/>
        <end position="481"/>
    </location>
</feature>
<dbReference type="Gene3D" id="4.10.240.10">
    <property type="entry name" value="Zn(2)-C6 fungal-type DNA-binding domain"/>
    <property type="match status" value="1"/>
</dbReference>
<feature type="region of interest" description="Disordered" evidence="7">
    <location>
        <begin position="1"/>
        <end position="48"/>
    </location>
</feature>
<feature type="region of interest" description="Disordered" evidence="7">
    <location>
        <begin position="922"/>
        <end position="1065"/>
    </location>
</feature>
<dbReference type="InterPro" id="IPR001138">
    <property type="entry name" value="Zn2Cys6_DnaBD"/>
</dbReference>
<dbReference type="PANTHER" id="PTHR36206">
    <property type="entry name" value="ASPERCRYPTIN BIOSYNTHESIS CLUSTER-SPECIFIC TRANSCRIPTION REGULATOR ATNN-RELATED"/>
    <property type="match status" value="1"/>
</dbReference>
<evidence type="ECO:0000256" key="6">
    <source>
        <dbReference type="ARBA" id="ARBA00023242"/>
    </source>
</evidence>
<dbReference type="PANTHER" id="PTHR36206:SF13">
    <property type="entry name" value="TRANSCRIPTIONAL REGULATORY PROTEIN MOC3"/>
    <property type="match status" value="1"/>
</dbReference>
<feature type="compositionally biased region" description="Basic residues" evidence="7">
    <location>
        <begin position="317"/>
        <end position="328"/>
    </location>
</feature>
<feature type="compositionally biased region" description="Pro residues" evidence="7">
    <location>
        <begin position="565"/>
        <end position="580"/>
    </location>
</feature>
<accession>A0A2U3EIA2</accession>
<dbReference type="EMBL" id="LCWV01000003">
    <property type="protein sequence ID" value="PWI74255.1"/>
    <property type="molecule type" value="Genomic_DNA"/>
</dbReference>
<proteinExistence type="predicted"/>
<dbReference type="PROSITE" id="PS50048">
    <property type="entry name" value="ZN2_CY6_FUNGAL_2"/>
    <property type="match status" value="1"/>
</dbReference>
<feature type="compositionally biased region" description="Low complexity" evidence="7">
    <location>
        <begin position="969"/>
        <end position="986"/>
    </location>
</feature>
<evidence type="ECO:0000256" key="3">
    <source>
        <dbReference type="ARBA" id="ARBA00023015"/>
    </source>
</evidence>
<feature type="compositionally biased region" description="Pro residues" evidence="7">
    <location>
        <begin position="936"/>
        <end position="947"/>
    </location>
</feature>
<dbReference type="GO" id="GO:0003677">
    <property type="term" value="F:DNA binding"/>
    <property type="evidence" value="ECO:0007669"/>
    <property type="project" value="UniProtKB-KW"/>
</dbReference>
<gene>
    <name evidence="9" type="ORF">PCL_07569</name>
</gene>
<comment type="caution">
    <text evidence="9">The sequence shown here is derived from an EMBL/GenBank/DDBJ whole genome shotgun (WGS) entry which is preliminary data.</text>
</comment>
<feature type="region of interest" description="Disordered" evidence="7">
    <location>
        <begin position="260"/>
        <end position="383"/>
    </location>
</feature>
<keyword evidence="1" id="KW-0479">Metal-binding</keyword>
<keyword evidence="5" id="KW-0804">Transcription</keyword>
<feature type="region of interest" description="Disordered" evidence="7">
    <location>
        <begin position="173"/>
        <end position="243"/>
    </location>
</feature>
<keyword evidence="6" id="KW-0539">Nucleus</keyword>
<evidence type="ECO:0000256" key="1">
    <source>
        <dbReference type="ARBA" id="ARBA00022723"/>
    </source>
</evidence>
<dbReference type="GO" id="GO:0008270">
    <property type="term" value="F:zinc ion binding"/>
    <property type="evidence" value="ECO:0007669"/>
    <property type="project" value="InterPro"/>
</dbReference>
<dbReference type="SUPFAM" id="SSF57701">
    <property type="entry name" value="Zn2/Cys6 DNA-binding domain"/>
    <property type="match status" value="1"/>
</dbReference>
<feature type="region of interest" description="Disordered" evidence="7">
    <location>
        <begin position="442"/>
        <end position="488"/>
    </location>
</feature>
<feature type="compositionally biased region" description="Basic residues" evidence="7">
    <location>
        <begin position="355"/>
        <end position="374"/>
    </location>
</feature>
<feature type="compositionally biased region" description="Low complexity" evidence="7">
    <location>
        <begin position="631"/>
        <end position="643"/>
    </location>
</feature>
<dbReference type="GO" id="GO:0000981">
    <property type="term" value="F:DNA-binding transcription factor activity, RNA polymerase II-specific"/>
    <property type="evidence" value="ECO:0007669"/>
    <property type="project" value="InterPro"/>
</dbReference>
<feature type="compositionally biased region" description="Polar residues" evidence="7">
    <location>
        <begin position="287"/>
        <end position="304"/>
    </location>
</feature>
<feature type="compositionally biased region" description="Low complexity" evidence="7">
    <location>
        <begin position="553"/>
        <end position="564"/>
    </location>
</feature>
<name>A0A2U3EIA2_PURLI</name>
<dbReference type="CDD" id="cd00067">
    <property type="entry name" value="GAL4"/>
    <property type="match status" value="1"/>
</dbReference>
<evidence type="ECO:0000313" key="9">
    <source>
        <dbReference type="EMBL" id="PWI74255.1"/>
    </source>
</evidence>
<evidence type="ECO:0000259" key="8">
    <source>
        <dbReference type="PROSITE" id="PS50048"/>
    </source>
</evidence>
<feature type="region of interest" description="Disordered" evidence="7">
    <location>
        <begin position="519"/>
        <end position="652"/>
    </location>
</feature>
<evidence type="ECO:0000313" key="10">
    <source>
        <dbReference type="Proteomes" id="UP000245956"/>
    </source>
</evidence>
<dbReference type="Pfam" id="PF00172">
    <property type="entry name" value="Zn_clus"/>
    <property type="match status" value="1"/>
</dbReference>
<evidence type="ECO:0000256" key="4">
    <source>
        <dbReference type="ARBA" id="ARBA00023125"/>
    </source>
</evidence>
<dbReference type="InterPro" id="IPR052360">
    <property type="entry name" value="Transcr_Regulatory_Proteins"/>
</dbReference>
<protein>
    <recommendedName>
        <fullName evidence="8">Zn(2)-C6 fungal-type domain-containing protein</fullName>
    </recommendedName>
</protein>